<dbReference type="SMART" id="SM00465">
    <property type="entry name" value="GIYc"/>
    <property type="match status" value="1"/>
</dbReference>
<dbReference type="Pfam" id="PF01541">
    <property type="entry name" value="GIY-YIG"/>
    <property type="match status" value="1"/>
</dbReference>
<dbReference type="Proteomes" id="UP000230392">
    <property type="component" value="Unassembled WGS sequence"/>
</dbReference>
<dbReference type="PROSITE" id="PS50164">
    <property type="entry name" value="GIY_YIG"/>
    <property type="match status" value="1"/>
</dbReference>
<keyword evidence="4" id="KW-0267">Excision nuclease</keyword>
<proteinExistence type="predicted"/>
<evidence type="ECO:0000259" key="8">
    <source>
        <dbReference type="PROSITE" id="PS50165"/>
    </source>
</evidence>
<dbReference type="GO" id="GO:0009381">
    <property type="term" value="F:excinuclease ABC activity"/>
    <property type="evidence" value="ECO:0007669"/>
    <property type="project" value="InterPro"/>
</dbReference>
<feature type="domain" description="GIY-YIG" evidence="7">
    <location>
        <begin position="61"/>
        <end position="147"/>
    </location>
</feature>
<dbReference type="Pfam" id="PF14520">
    <property type="entry name" value="HHH_5"/>
    <property type="match status" value="1"/>
</dbReference>
<dbReference type="PANTHER" id="PTHR30562">
    <property type="entry name" value="UVRC/OXIDOREDUCTASE"/>
    <property type="match status" value="1"/>
</dbReference>
<dbReference type="GO" id="GO:0006289">
    <property type="term" value="P:nucleotide-excision repair"/>
    <property type="evidence" value="ECO:0007669"/>
    <property type="project" value="InterPro"/>
</dbReference>
<dbReference type="PROSITE" id="PS50151">
    <property type="entry name" value="UVR"/>
    <property type="match status" value="1"/>
</dbReference>
<dbReference type="PANTHER" id="PTHR30562:SF1">
    <property type="entry name" value="UVRABC SYSTEM PROTEIN C"/>
    <property type="match status" value="1"/>
</dbReference>
<dbReference type="Gene3D" id="1.10.150.20">
    <property type="entry name" value="5' to 3' exonuclease, C-terminal subdomain"/>
    <property type="match status" value="1"/>
</dbReference>
<dbReference type="Gene3D" id="3.30.420.340">
    <property type="entry name" value="UvrC, RNAse H endonuclease domain"/>
    <property type="match status" value="1"/>
</dbReference>
<evidence type="ECO:0000256" key="3">
    <source>
        <dbReference type="ARBA" id="ARBA00022769"/>
    </source>
</evidence>
<feature type="domain" description="UVR" evidence="6">
    <location>
        <begin position="257"/>
        <end position="292"/>
    </location>
</feature>
<dbReference type="InterPro" id="IPR047296">
    <property type="entry name" value="GIY-YIG_UvrC_Cho"/>
</dbReference>
<comment type="caution">
    <text evidence="9">The sequence shown here is derived from an EMBL/GenBank/DDBJ whole genome shotgun (WGS) entry which is preliminary data.</text>
</comment>
<dbReference type="SUPFAM" id="SSF82771">
    <property type="entry name" value="GIY-YIG endonuclease"/>
    <property type="match status" value="1"/>
</dbReference>
<evidence type="ECO:0000313" key="10">
    <source>
        <dbReference type="Proteomes" id="UP000230392"/>
    </source>
</evidence>
<accession>A0A2G9YBB3</accession>
<dbReference type="Pfam" id="PF08459">
    <property type="entry name" value="UvrC_RNaseH_dom"/>
    <property type="match status" value="1"/>
</dbReference>
<name>A0A2G9YBB3_9BACT</name>
<evidence type="ECO:0000256" key="2">
    <source>
        <dbReference type="ARBA" id="ARBA00022763"/>
    </source>
</evidence>
<feature type="domain" description="UvrC family homology region profile" evidence="8">
    <location>
        <begin position="309"/>
        <end position="407"/>
    </location>
</feature>
<keyword evidence="2" id="KW-0227">DNA damage</keyword>
<dbReference type="InterPro" id="IPR010994">
    <property type="entry name" value="RuvA_2-like"/>
</dbReference>
<dbReference type="InterPro" id="IPR050066">
    <property type="entry name" value="UvrABC_protein_C"/>
</dbReference>
<keyword evidence="3" id="KW-0228">DNA excision</keyword>
<dbReference type="AlphaFoldDB" id="A0A2G9YBB3"/>
<dbReference type="InterPro" id="IPR000305">
    <property type="entry name" value="GIY-YIG_endonuc"/>
</dbReference>
<dbReference type="Gene3D" id="3.40.1440.10">
    <property type="entry name" value="GIY-YIG endonuclease"/>
    <property type="match status" value="1"/>
</dbReference>
<dbReference type="InterPro" id="IPR036876">
    <property type="entry name" value="UVR_dom_sf"/>
</dbReference>
<evidence type="ECO:0000313" key="9">
    <source>
        <dbReference type="EMBL" id="PIP16519.1"/>
    </source>
</evidence>
<dbReference type="Gene3D" id="4.10.860.10">
    <property type="entry name" value="UVR domain"/>
    <property type="match status" value="1"/>
</dbReference>
<organism evidence="9 10">
    <name type="scientific">bacterium (Candidatus Ratteibacteria) CG23_combo_of_CG06-09_8_20_14_all_48_7</name>
    <dbReference type="NCBI Taxonomy" id="2014292"/>
    <lineage>
        <taxon>Bacteria</taxon>
        <taxon>Candidatus Ratteibacteria</taxon>
    </lineage>
</organism>
<evidence type="ECO:0000259" key="6">
    <source>
        <dbReference type="PROSITE" id="PS50151"/>
    </source>
</evidence>
<dbReference type="PROSITE" id="PS50165">
    <property type="entry name" value="UVRC"/>
    <property type="match status" value="1"/>
</dbReference>
<dbReference type="SUPFAM" id="SSF46600">
    <property type="entry name" value="C-terminal UvrC-binding domain of UvrB"/>
    <property type="match status" value="1"/>
</dbReference>
<reference evidence="9 10" key="1">
    <citation type="submission" date="2017-09" db="EMBL/GenBank/DDBJ databases">
        <title>Depth-based differentiation of microbial function through sediment-hosted aquifers and enrichment of novel symbionts in the deep terrestrial subsurface.</title>
        <authorList>
            <person name="Probst A.J."/>
            <person name="Ladd B."/>
            <person name="Jarett J.K."/>
            <person name="Geller-Mcgrath D.E."/>
            <person name="Sieber C.M."/>
            <person name="Emerson J.B."/>
            <person name="Anantharaman K."/>
            <person name="Thomas B.C."/>
            <person name="Malmstrom R."/>
            <person name="Stieglmeier M."/>
            <person name="Klingl A."/>
            <person name="Woyke T."/>
            <person name="Ryan C.M."/>
            <person name="Banfield J.F."/>
        </authorList>
    </citation>
    <scope>NUCLEOTIDE SEQUENCE [LARGE SCALE GENOMIC DNA]</scope>
    <source>
        <strain evidence="9">CG23_combo_of_CG06-09_8_20_14_all_48_7</strain>
    </source>
</reference>
<dbReference type="InterPro" id="IPR035901">
    <property type="entry name" value="GIY-YIG_endonuc_sf"/>
</dbReference>
<dbReference type="InterPro" id="IPR001943">
    <property type="entry name" value="UVR_dom"/>
</dbReference>
<gene>
    <name evidence="9" type="ORF">COX46_01730</name>
</gene>
<dbReference type="EMBL" id="PCRF01000080">
    <property type="protein sequence ID" value="PIP16519.1"/>
    <property type="molecule type" value="Genomic_DNA"/>
</dbReference>
<evidence type="ECO:0000256" key="4">
    <source>
        <dbReference type="ARBA" id="ARBA00022881"/>
    </source>
</evidence>
<dbReference type="SUPFAM" id="SSF47781">
    <property type="entry name" value="RuvA domain 2-like"/>
    <property type="match status" value="1"/>
</dbReference>
<dbReference type="Pfam" id="PF02151">
    <property type="entry name" value="UVR"/>
    <property type="match status" value="1"/>
</dbReference>
<dbReference type="InterPro" id="IPR038476">
    <property type="entry name" value="UvrC_RNase_H_dom_sf"/>
</dbReference>
<protein>
    <submittedName>
        <fullName evidence="9">Excinuclease ABC subunit C</fullName>
    </submittedName>
</protein>
<sequence>MTSSCFCVKSLKTTSRRRKHGYCLVPLPTSRSIIPLRLKRLRVVSAVKKRTLQKQLLRLPPSPGVYLFRDKAGQIIYVGKAASLRNRVRSYFQKIPASSMQGQAHDPKIAFLVDETADIECFVAGSEAEAFFLESRFIKAYQPRYNVEQRDDKTFPFIRITKEPFPRITIVRGQKEKDAYYLGPFTQVWALRRAVRRLRRIFPLAGCQRKIDVNKPGRPCLDYRLKRCLAPCTGKISQEDYNRVARGMLAFFQGKDAFIINELRTTMKKAASELDFEKAALLRDEIKVLQRVQQHPKALGKETPTQKTVLNLKKQLGLAKEPVSIEAYDISNLFGGEAVGSMVTFLAGEPYQKGYRRFRIKEVLGIDDCGMLVEVLRRRLTEKDWSLPDLILVDGGRGQVETAYRTLTFAGTKIPVVGLAKEEEQFFVPGNPNPLPIPPNSPEGLYLRRVRDEAHRFAISYHRKLRNRKTVTSSLDSVPGIGPKRKEVLWRLFPSLEAIKSAPLEKLVKLGIPRRIAEKLIKPNPE</sequence>
<dbReference type="FunFam" id="3.40.1440.10:FF:000001">
    <property type="entry name" value="UvrABC system protein C"/>
    <property type="match status" value="1"/>
</dbReference>
<evidence type="ECO:0000259" key="7">
    <source>
        <dbReference type="PROSITE" id="PS50164"/>
    </source>
</evidence>
<keyword evidence="1" id="KW-0963">Cytoplasm</keyword>
<evidence type="ECO:0000256" key="5">
    <source>
        <dbReference type="ARBA" id="ARBA00023204"/>
    </source>
</evidence>
<evidence type="ECO:0000256" key="1">
    <source>
        <dbReference type="ARBA" id="ARBA00022490"/>
    </source>
</evidence>
<dbReference type="CDD" id="cd10434">
    <property type="entry name" value="GIY-YIG_UvrC_Cho"/>
    <property type="match status" value="1"/>
</dbReference>
<dbReference type="GO" id="GO:0009380">
    <property type="term" value="C:excinuclease repair complex"/>
    <property type="evidence" value="ECO:0007669"/>
    <property type="project" value="TreeGrafter"/>
</dbReference>
<dbReference type="InterPro" id="IPR001162">
    <property type="entry name" value="UvrC_RNase_H_dom"/>
</dbReference>
<keyword evidence="5" id="KW-0234">DNA repair</keyword>